<accession>A0A5C4Y745</accession>
<dbReference type="Pfam" id="PF01274">
    <property type="entry name" value="MS_TIM-barrel"/>
    <property type="match status" value="1"/>
</dbReference>
<dbReference type="GO" id="GO:0004474">
    <property type="term" value="F:malate synthase activity"/>
    <property type="evidence" value="ECO:0007669"/>
    <property type="project" value="UniProtKB-EC"/>
</dbReference>
<proteinExistence type="inferred from homology"/>
<dbReference type="EMBL" id="JACHEW010000006">
    <property type="protein sequence ID" value="MBB6016302.1"/>
    <property type="molecule type" value="Genomic_DNA"/>
</dbReference>
<evidence type="ECO:0000256" key="3">
    <source>
        <dbReference type="ARBA" id="ARBA00022435"/>
    </source>
</evidence>
<keyword evidence="13" id="KW-1185">Reference proteome</keyword>
<dbReference type="PANTHER" id="PTHR42902">
    <property type="entry name" value="MALATE SYNTHASE"/>
    <property type="match status" value="1"/>
</dbReference>
<dbReference type="Gene3D" id="1.20.1220.12">
    <property type="entry name" value="Malate synthase, domain III"/>
    <property type="match status" value="1"/>
</dbReference>
<reference evidence="11 12" key="1">
    <citation type="submission" date="2019-06" db="EMBL/GenBank/DDBJ databases">
        <title>Genome sequence of Deinococcus radiopugnans ATCC 19172.</title>
        <authorList>
            <person name="Maclea K.S."/>
            <person name="Maynard C.R."/>
        </authorList>
    </citation>
    <scope>NUCLEOTIDE SEQUENCE [LARGE SCALE GENOMIC DNA]</scope>
    <source>
        <strain evidence="11 12">ATCC 19172</strain>
    </source>
</reference>
<evidence type="ECO:0000256" key="2">
    <source>
        <dbReference type="ARBA" id="ARBA00012636"/>
    </source>
</evidence>
<dbReference type="InterPro" id="IPR001465">
    <property type="entry name" value="Malate_synthase_TIM"/>
</dbReference>
<dbReference type="PANTHER" id="PTHR42902:SF1">
    <property type="entry name" value="MALATE SYNTHASE 1-RELATED"/>
    <property type="match status" value="1"/>
</dbReference>
<organism evidence="11 12">
    <name type="scientific">Deinococcus radiopugnans ATCC 19172</name>
    <dbReference type="NCBI Taxonomy" id="585398"/>
    <lineage>
        <taxon>Bacteria</taxon>
        <taxon>Thermotogati</taxon>
        <taxon>Deinococcota</taxon>
        <taxon>Deinococci</taxon>
        <taxon>Deinococcales</taxon>
        <taxon>Deinococcaceae</taxon>
        <taxon>Deinococcus</taxon>
    </lineage>
</organism>
<dbReference type="InterPro" id="IPR046363">
    <property type="entry name" value="MS_N_TIM-barrel_dom"/>
</dbReference>
<dbReference type="Gene3D" id="3.20.20.360">
    <property type="entry name" value="Malate synthase, domain 3"/>
    <property type="match status" value="1"/>
</dbReference>
<dbReference type="RefSeq" id="WP_139402546.1">
    <property type="nucleotide sequence ID" value="NZ_JACHEW010000006.1"/>
</dbReference>
<dbReference type="InterPro" id="IPR006252">
    <property type="entry name" value="Malate_synthA"/>
</dbReference>
<dbReference type="GO" id="GO:0005737">
    <property type="term" value="C:cytoplasm"/>
    <property type="evidence" value="ECO:0007669"/>
    <property type="project" value="TreeGrafter"/>
</dbReference>
<evidence type="ECO:0000256" key="5">
    <source>
        <dbReference type="ARBA" id="ARBA00022679"/>
    </source>
</evidence>
<dbReference type="Proteomes" id="UP000629870">
    <property type="component" value="Unassembled WGS sequence"/>
</dbReference>
<keyword evidence="5 11" id="KW-0808">Transferase</keyword>
<sequence length="464" mass="50015">MSPSPLQLRPDAQTLVAELHRQLRPRWEVLDDATQPAPATPPDYQAAALPDNLRGRRVELIVEASDTDALRAALNSDADALVLDFDDTFAPTRANVATAYAAVETAASSDKTILARPRALYAVEENLDFGGLAIAALCDLGVILAARPEQPMHLYIPKLETVEEAGLWEDALALAEDHLGLEKNAIKVCVQIETYAACLHADALLHALRGRAFGLNAGRWDYVFSLTKRVGTGRGAMPPRHDLTMDVDAMRAYAEALVRVCQTRGAQAIGGSAAVAPDAANPQPALDAVRADKQREAAQGFVAAWAGLPLLLDAVRGAFEGEASQPLPAETAERTHERLLALPAPRPLPLNVVQDSIGLALAVFEAWYDGRGVVVRGGRIEDTATAELARAQLWQWVGCRAELEGGDTFTADRYLSERRALAADNTPQARLLDHLVLAPVCPEYFPRAAQLLNQQPLQPQEATV</sequence>
<feature type="domain" description="Malate synthase TIM barrel" evidence="8">
    <location>
        <begin position="149"/>
        <end position="325"/>
    </location>
</feature>
<dbReference type="InterPro" id="IPR048355">
    <property type="entry name" value="MS_C"/>
</dbReference>
<dbReference type="EC" id="2.3.3.9" evidence="2"/>
<dbReference type="Pfam" id="PF20659">
    <property type="entry name" value="MS_C"/>
    <property type="match status" value="1"/>
</dbReference>
<evidence type="ECO:0000259" key="8">
    <source>
        <dbReference type="Pfam" id="PF01274"/>
    </source>
</evidence>
<evidence type="ECO:0000313" key="12">
    <source>
        <dbReference type="Proteomes" id="UP000313988"/>
    </source>
</evidence>
<dbReference type="InterPro" id="IPR044856">
    <property type="entry name" value="Malate_synth_C_sf"/>
</dbReference>
<dbReference type="OrthoDB" id="9768429at2"/>
<dbReference type="AlphaFoldDB" id="A0A5C4Y745"/>
<comment type="similarity">
    <text evidence="1">Belongs to the malate synthase family.</text>
</comment>
<reference evidence="10 13" key="2">
    <citation type="submission" date="2020-08" db="EMBL/GenBank/DDBJ databases">
        <title>Genomic Encyclopedia of Type Strains, Phase IV (KMG-IV): sequencing the most valuable type-strain genomes for metagenomic binning, comparative biology and taxonomic classification.</title>
        <authorList>
            <person name="Goeker M."/>
        </authorList>
    </citation>
    <scope>NUCLEOTIDE SEQUENCE [LARGE SCALE GENOMIC DNA]</scope>
    <source>
        <strain evidence="10 13">DSM 12027</strain>
    </source>
</reference>
<evidence type="ECO:0000256" key="7">
    <source>
        <dbReference type="PIRSR" id="PIRSR601465-50"/>
    </source>
</evidence>
<evidence type="ECO:0000256" key="1">
    <source>
        <dbReference type="ARBA" id="ARBA00006394"/>
    </source>
</evidence>
<dbReference type="InterPro" id="IPR011076">
    <property type="entry name" value="Malate_synth_sf"/>
</dbReference>
<protein>
    <recommendedName>
        <fullName evidence="2">malate synthase</fullName>
        <ecNumber evidence="2">2.3.3.9</ecNumber>
    </recommendedName>
</protein>
<evidence type="ECO:0000313" key="11">
    <source>
        <dbReference type="EMBL" id="TNM71271.1"/>
    </source>
</evidence>
<keyword evidence="11" id="KW-0012">Acyltransferase</keyword>
<evidence type="ECO:0000256" key="4">
    <source>
        <dbReference type="ARBA" id="ARBA00022532"/>
    </source>
</evidence>
<keyword evidence="4" id="KW-0816">Tricarboxylic acid cycle</keyword>
<dbReference type="GO" id="GO:0006099">
    <property type="term" value="P:tricarboxylic acid cycle"/>
    <property type="evidence" value="ECO:0007669"/>
    <property type="project" value="UniProtKB-KW"/>
</dbReference>
<keyword evidence="3" id="KW-0329">Glyoxylate bypass</keyword>
<feature type="active site" description="Proton donor" evidence="7">
    <location>
        <position position="382"/>
    </location>
</feature>
<dbReference type="SUPFAM" id="SSF51645">
    <property type="entry name" value="Malate synthase G"/>
    <property type="match status" value="1"/>
</dbReference>
<name>A0A5C4Y745_9DEIO</name>
<comment type="catalytic activity">
    <reaction evidence="6">
        <text>glyoxylate + acetyl-CoA + H2O = (S)-malate + CoA + H(+)</text>
        <dbReference type="Rhea" id="RHEA:18181"/>
        <dbReference type="ChEBI" id="CHEBI:15377"/>
        <dbReference type="ChEBI" id="CHEBI:15378"/>
        <dbReference type="ChEBI" id="CHEBI:15589"/>
        <dbReference type="ChEBI" id="CHEBI:36655"/>
        <dbReference type="ChEBI" id="CHEBI:57287"/>
        <dbReference type="ChEBI" id="CHEBI:57288"/>
        <dbReference type="EC" id="2.3.3.9"/>
    </reaction>
</comment>
<feature type="active site" description="Proton acceptor" evidence="7">
    <location>
        <position position="116"/>
    </location>
</feature>
<evidence type="ECO:0000259" key="9">
    <source>
        <dbReference type="Pfam" id="PF20659"/>
    </source>
</evidence>
<comment type="caution">
    <text evidence="11">The sequence shown here is derived from an EMBL/GenBank/DDBJ whole genome shotgun (WGS) entry which is preliminary data.</text>
</comment>
<gene>
    <name evidence="11" type="ORF">FHR04_08810</name>
    <name evidence="10" type="ORF">HNQ04_001545</name>
</gene>
<evidence type="ECO:0000313" key="13">
    <source>
        <dbReference type="Proteomes" id="UP000629870"/>
    </source>
</evidence>
<dbReference type="GO" id="GO:0006097">
    <property type="term" value="P:glyoxylate cycle"/>
    <property type="evidence" value="ECO:0007669"/>
    <property type="project" value="UniProtKB-KW"/>
</dbReference>
<evidence type="ECO:0000313" key="10">
    <source>
        <dbReference type="EMBL" id="MBB6016302.1"/>
    </source>
</evidence>
<dbReference type="EMBL" id="VDMO01000008">
    <property type="protein sequence ID" value="TNM71271.1"/>
    <property type="molecule type" value="Genomic_DNA"/>
</dbReference>
<feature type="domain" description="Malate synthase C-terminal" evidence="9">
    <location>
        <begin position="355"/>
        <end position="412"/>
    </location>
</feature>
<dbReference type="Proteomes" id="UP000313988">
    <property type="component" value="Unassembled WGS sequence"/>
</dbReference>
<evidence type="ECO:0000256" key="6">
    <source>
        <dbReference type="ARBA" id="ARBA00047918"/>
    </source>
</evidence>